<protein>
    <submittedName>
        <fullName evidence="1">Uncharacterized protein</fullName>
    </submittedName>
</protein>
<organism evidence="1">
    <name type="scientific">Salvia splendens</name>
    <name type="common">Scarlet sage</name>
    <dbReference type="NCBI Taxonomy" id="180675"/>
    <lineage>
        <taxon>Eukaryota</taxon>
        <taxon>Viridiplantae</taxon>
        <taxon>Streptophyta</taxon>
        <taxon>Embryophyta</taxon>
        <taxon>Tracheophyta</taxon>
        <taxon>Spermatophyta</taxon>
        <taxon>Magnoliopsida</taxon>
        <taxon>eudicotyledons</taxon>
        <taxon>Gunneridae</taxon>
        <taxon>Pentapetalae</taxon>
        <taxon>asterids</taxon>
        <taxon>lamiids</taxon>
        <taxon>Lamiales</taxon>
        <taxon>Lamiaceae</taxon>
        <taxon>Nepetoideae</taxon>
        <taxon>Mentheae</taxon>
        <taxon>Salviinae</taxon>
        <taxon>Salvia</taxon>
        <taxon>Salvia subgen. Calosphace</taxon>
        <taxon>core Calosphace</taxon>
    </lineage>
</organism>
<name>A0A8X8VVB1_SALSN</name>
<proteinExistence type="predicted"/>
<dbReference type="AlphaFoldDB" id="A0A8X8VVB1"/>
<dbReference type="Proteomes" id="UP000298416">
    <property type="component" value="Unassembled WGS sequence"/>
</dbReference>
<evidence type="ECO:0000313" key="2">
    <source>
        <dbReference type="Proteomes" id="UP000298416"/>
    </source>
</evidence>
<keyword evidence="2" id="KW-1185">Reference proteome</keyword>
<comment type="caution">
    <text evidence="1">The sequence shown here is derived from an EMBL/GenBank/DDBJ whole genome shotgun (WGS) entry which is preliminary data.</text>
</comment>
<dbReference type="InterPro" id="IPR036865">
    <property type="entry name" value="CRAL-TRIO_dom_sf"/>
</dbReference>
<reference evidence="1" key="2">
    <citation type="submission" date="2020-08" db="EMBL/GenBank/DDBJ databases">
        <title>Plant Genome Project.</title>
        <authorList>
            <person name="Zhang R.-G."/>
        </authorList>
    </citation>
    <scope>NUCLEOTIDE SEQUENCE</scope>
    <source>
        <strain evidence="1">Huo1</strain>
        <tissue evidence="1">Leaf</tissue>
    </source>
</reference>
<dbReference type="SUPFAM" id="SSF52087">
    <property type="entry name" value="CRAL/TRIO domain"/>
    <property type="match status" value="1"/>
</dbReference>
<accession>A0A8X8VVB1</accession>
<reference evidence="1" key="1">
    <citation type="submission" date="2018-01" db="EMBL/GenBank/DDBJ databases">
        <authorList>
            <person name="Mao J.F."/>
        </authorList>
    </citation>
    <scope>NUCLEOTIDE SEQUENCE</scope>
    <source>
        <strain evidence="1">Huo1</strain>
        <tissue evidence="1">Leaf</tissue>
    </source>
</reference>
<evidence type="ECO:0000313" key="1">
    <source>
        <dbReference type="EMBL" id="KAG6383088.1"/>
    </source>
</evidence>
<dbReference type="EMBL" id="PNBA02000737">
    <property type="protein sequence ID" value="KAG6383088.1"/>
    <property type="molecule type" value="Genomic_DNA"/>
</dbReference>
<gene>
    <name evidence="1" type="ORF">SASPL_157173</name>
</gene>
<sequence>MSSNDGMPGYSDEQKQTIGYMFGGTFKDEKGRNDTEVSLHRKVAYVFEFFLKAYYPQKSNDQFIWVIDVEGWSAFESHLPPKTLGKFVLIDDNEFEDVGAVMRNYFDLECVHCRYGGGDAGGWRRCAVQPDGSILGVLRRMEIVDALESLGCGIYQVKRNHSQKQKAKHEMGSDGHGALNIGIRRTQNDCWEVNKAIINSLEHRDDAEMVLEAPLFGSPCFLYPPSPSRRCSSSPHFPQLLLCIGICSSVGSSNSIESWLIQYGISLPSRGRGKLKSRKPMTPVVSKVKKVKIKATRMYLMPSIDALYFVNFLEQIRRWKEGKRHTASQSNEEAKFLRLKQNSLCSSLIVARETALVIKTYFIS</sequence>